<evidence type="ECO:0000256" key="4">
    <source>
        <dbReference type="ARBA" id="ARBA00022692"/>
    </source>
</evidence>
<keyword evidence="3" id="KW-1003">Cell membrane</keyword>
<dbReference type="EMBL" id="BOOQ01000046">
    <property type="protein sequence ID" value="GII49862.1"/>
    <property type="molecule type" value="Genomic_DNA"/>
</dbReference>
<protein>
    <submittedName>
        <fullName evidence="10">MFS transporter</fullName>
    </submittedName>
</protein>
<name>A0A8J3URB8_9ACTN</name>
<accession>A0A8J3URB8</accession>
<keyword evidence="6 8" id="KW-0472">Membrane</keyword>
<keyword evidence="11" id="KW-1185">Reference proteome</keyword>
<sequence>MILSGTPGHAQDALKQAGASTTDIGSVRTWLTGTSTVRGYVDVRNPKPPETPGWFRTIERHGSMQNGAPALNQARRGRTLRLAFLSAVVSLVAAFAAVGSTIPLFNIYRAEDGFTNAGISMTVVAYSAATLTTLLMMGRLSNHLGRRPTSIASLGLLVLGCLLLLNVHDIGILIAGRLLMGLGAGLASSSLTSYIVDAAPARPAWLASVASSQTVMLGLAVGAIASGALVQFGPWPRELIYLVAVGFLLLSAALVAVSPETATPSPGAWRSLLPRVRVPARVRHLLPVAAAVFLATWATGAFYQAFVPAVVEEQLHTRSPLVLGLVFAAYMAPSVLGAPLGGRFTSAAAQRLGMIIFLAGWIGIITAIATGALVLFIAATIVAGASQGIAISAATRGLLHGSTLADRAPIFSAIYLLCYSGAAFPSLISGELSRTFSLPQLALGYGGLAIVATLFTVLAARNPHPDTSGNGQHMNIHDEPHRHPDLTRP</sequence>
<dbReference type="InterPro" id="IPR011701">
    <property type="entry name" value="MFS"/>
</dbReference>
<keyword evidence="2" id="KW-0813">Transport</keyword>
<dbReference type="InterPro" id="IPR020846">
    <property type="entry name" value="MFS_dom"/>
</dbReference>
<dbReference type="PANTHER" id="PTHR23517">
    <property type="entry name" value="RESISTANCE PROTEIN MDTM, PUTATIVE-RELATED-RELATED"/>
    <property type="match status" value="1"/>
</dbReference>
<evidence type="ECO:0000256" key="1">
    <source>
        <dbReference type="ARBA" id="ARBA00004651"/>
    </source>
</evidence>
<feature type="transmembrane region" description="Helical" evidence="8">
    <location>
        <begin position="440"/>
        <end position="460"/>
    </location>
</feature>
<dbReference type="Pfam" id="PF07690">
    <property type="entry name" value="MFS_1"/>
    <property type="match status" value="1"/>
</dbReference>
<dbReference type="PANTHER" id="PTHR23517:SF13">
    <property type="entry name" value="MAJOR FACILITATOR SUPERFAMILY MFS_1"/>
    <property type="match status" value="1"/>
</dbReference>
<comment type="subcellular location">
    <subcellularLocation>
        <location evidence="1">Cell membrane</location>
        <topology evidence="1">Multi-pass membrane protein</topology>
    </subcellularLocation>
</comment>
<feature type="region of interest" description="Disordered" evidence="7">
    <location>
        <begin position="466"/>
        <end position="489"/>
    </location>
</feature>
<feature type="transmembrane region" description="Helical" evidence="8">
    <location>
        <begin position="82"/>
        <end position="105"/>
    </location>
</feature>
<dbReference type="InterPro" id="IPR036259">
    <property type="entry name" value="MFS_trans_sf"/>
</dbReference>
<organism evidence="10 11">
    <name type="scientific">Planotetraspora silvatica</name>
    <dbReference type="NCBI Taxonomy" id="234614"/>
    <lineage>
        <taxon>Bacteria</taxon>
        <taxon>Bacillati</taxon>
        <taxon>Actinomycetota</taxon>
        <taxon>Actinomycetes</taxon>
        <taxon>Streptosporangiales</taxon>
        <taxon>Streptosporangiaceae</taxon>
        <taxon>Planotetraspora</taxon>
    </lineage>
</organism>
<evidence type="ECO:0000313" key="11">
    <source>
        <dbReference type="Proteomes" id="UP000644610"/>
    </source>
</evidence>
<evidence type="ECO:0000313" key="10">
    <source>
        <dbReference type="EMBL" id="GII49862.1"/>
    </source>
</evidence>
<evidence type="ECO:0000256" key="2">
    <source>
        <dbReference type="ARBA" id="ARBA00022448"/>
    </source>
</evidence>
<feature type="domain" description="Major facilitator superfamily (MFS) profile" evidence="9">
    <location>
        <begin position="79"/>
        <end position="464"/>
    </location>
</feature>
<feature type="transmembrane region" description="Helical" evidence="8">
    <location>
        <begin position="149"/>
        <end position="168"/>
    </location>
</feature>
<evidence type="ECO:0000256" key="7">
    <source>
        <dbReference type="SAM" id="MobiDB-lite"/>
    </source>
</evidence>
<dbReference type="AlphaFoldDB" id="A0A8J3URB8"/>
<feature type="transmembrane region" description="Helical" evidence="8">
    <location>
        <begin position="410"/>
        <end position="428"/>
    </location>
</feature>
<keyword evidence="5 8" id="KW-1133">Transmembrane helix</keyword>
<comment type="caution">
    <text evidence="10">The sequence shown here is derived from an EMBL/GenBank/DDBJ whole genome shotgun (WGS) entry which is preliminary data.</text>
</comment>
<proteinExistence type="predicted"/>
<feature type="transmembrane region" description="Helical" evidence="8">
    <location>
        <begin position="352"/>
        <end position="369"/>
    </location>
</feature>
<reference evidence="10" key="1">
    <citation type="submission" date="2021-01" db="EMBL/GenBank/DDBJ databases">
        <title>Whole genome shotgun sequence of Planotetraspora silvatica NBRC 100141.</title>
        <authorList>
            <person name="Komaki H."/>
            <person name="Tamura T."/>
        </authorList>
    </citation>
    <scope>NUCLEOTIDE SEQUENCE</scope>
    <source>
        <strain evidence="10">NBRC 100141</strain>
    </source>
</reference>
<dbReference type="Gene3D" id="1.20.1250.20">
    <property type="entry name" value="MFS general substrate transporter like domains"/>
    <property type="match status" value="2"/>
</dbReference>
<feature type="transmembrane region" description="Helical" evidence="8">
    <location>
        <begin position="117"/>
        <end position="137"/>
    </location>
</feature>
<evidence type="ECO:0000256" key="3">
    <source>
        <dbReference type="ARBA" id="ARBA00022475"/>
    </source>
</evidence>
<feature type="transmembrane region" description="Helical" evidence="8">
    <location>
        <begin position="239"/>
        <end position="257"/>
    </location>
</feature>
<dbReference type="GO" id="GO:0005886">
    <property type="term" value="C:plasma membrane"/>
    <property type="evidence" value="ECO:0007669"/>
    <property type="project" value="UniProtKB-SubCell"/>
</dbReference>
<gene>
    <name evidence="10" type="ORF">Psi02_62860</name>
</gene>
<dbReference type="GO" id="GO:0022857">
    <property type="term" value="F:transmembrane transporter activity"/>
    <property type="evidence" value="ECO:0007669"/>
    <property type="project" value="InterPro"/>
</dbReference>
<evidence type="ECO:0000256" key="8">
    <source>
        <dbReference type="SAM" id="Phobius"/>
    </source>
</evidence>
<dbReference type="PROSITE" id="PS50850">
    <property type="entry name" value="MFS"/>
    <property type="match status" value="1"/>
</dbReference>
<evidence type="ECO:0000259" key="9">
    <source>
        <dbReference type="PROSITE" id="PS50850"/>
    </source>
</evidence>
<dbReference type="Proteomes" id="UP000644610">
    <property type="component" value="Unassembled WGS sequence"/>
</dbReference>
<keyword evidence="4 8" id="KW-0812">Transmembrane</keyword>
<evidence type="ECO:0000256" key="5">
    <source>
        <dbReference type="ARBA" id="ARBA00022989"/>
    </source>
</evidence>
<feature type="transmembrane region" description="Helical" evidence="8">
    <location>
        <begin position="174"/>
        <end position="195"/>
    </location>
</feature>
<dbReference type="SUPFAM" id="SSF103473">
    <property type="entry name" value="MFS general substrate transporter"/>
    <property type="match status" value="1"/>
</dbReference>
<feature type="transmembrane region" description="Helical" evidence="8">
    <location>
        <begin position="321"/>
        <end position="340"/>
    </location>
</feature>
<dbReference type="InterPro" id="IPR050171">
    <property type="entry name" value="MFS_Transporters"/>
</dbReference>
<feature type="transmembrane region" description="Helical" evidence="8">
    <location>
        <begin position="285"/>
        <end position="306"/>
    </location>
</feature>
<dbReference type="RefSeq" id="WP_344053264.1">
    <property type="nucleotide sequence ID" value="NZ_BAAAKY010000030.1"/>
</dbReference>
<feature type="compositionally biased region" description="Basic and acidic residues" evidence="7">
    <location>
        <begin position="475"/>
        <end position="489"/>
    </location>
</feature>
<evidence type="ECO:0000256" key="6">
    <source>
        <dbReference type="ARBA" id="ARBA00023136"/>
    </source>
</evidence>